<protein>
    <submittedName>
        <fullName evidence="1">11360_t:CDS:1</fullName>
    </submittedName>
</protein>
<comment type="caution">
    <text evidence="1">The sequence shown here is derived from an EMBL/GenBank/DDBJ whole genome shotgun (WGS) entry which is preliminary data.</text>
</comment>
<evidence type="ECO:0000313" key="2">
    <source>
        <dbReference type="Proteomes" id="UP000789375"/>
    </source>
</evidence>
<evidence type="ECO:0000313" key="1">
    <source>
        <dbReference type="EMBL" id="CAG8480356.1"/>
    </source>
</evidence>
<sequence length="163" mass="19124">MRIPSDPHYQNIPITMQTTLESLQTNLYYETSNTPNEFQPYQPQGTIVNSQTVTSNYPTPFIPIHVPPVFKIKWNDISIKSLLIFLKEKKEVLKVLVENRGGIGDITIKKELWEHASEVVYNGVNLYYSPEQCETKWRNIRRTCKCKPNYRYMSEAREVDPRI</sequence>
<reference evidence="1" key="1">
    <citation type="submission" date="2021-06" db="EMBL/GenBank/DDBJ databases">
        <authorList>
            <person name="Kallberg Y."/>
            <person name="Tangrot J."/>
            <person name="Rosling A."/>
        </authorList>
    </citation>
    <scope>NUCLEOTIDE SEQUENCE</scope>
    <source>
        <strain evidence="1">87-6 pot B 2015</strain>
    </source>
</reference>
<name>A0A9N8Z880_FUNMO</name>
<gene>
    <name evidence="1" type="ORF">FMOSSE_LOCUS2989</name>
</gene>
<dbReference type="EMBL" id="CAJVPP010000415">
    <property type="protein sequence ID" value="CAG8480356.1"/>
    <property type="molecule type" value="Genomic_DNA"/>
</dbReference>
<dbReference type="Proteomes" id="UP000789375">
    <property type="component" value="Unassembled WGS sequence"/>
</dbReference>
<proteinExistence type="predicted"/>
<keyword evidence="2" id="KW-1185">Reference proteome</keyword>
<dbReference type="AlphaFoldDB" id="A0A9N8Z880"/>
<accession>A0A9N8Z880</accession>
<organism evidence="1 2">
    <name type="scientific">Funneliformis mosseae</name>
    <name type="common">Endomycorrhizal fungus</name>
    <name type="synonym">Glomus mosseae</name>
    <dbReference type="NCBI Taxonomy" id="27381"/>
    <lineage>
        <taxon>Eukaryota</taxon>
        <taxon>Fungi</taxon>
        <taxon>Fungi incertae sedis</taxon>
        <taxon>Mucoromycota</taxon>
        <taxon>Glomeromycotina</taxon>
        <taxon>Glomeromycetes</taxon>
        <taxon>Glomerales</taxon>
        <taxon>Glomeraceae</taxon>
        <taxon>Funneliformis</taxon>
    </lineage>
</organism>